<dbReference type="GO" id="GO:0046872">
    <property type="term" value="F:metal ion binding"/>
    <property type="evidence" value="ECO:0007669"/>
    <property type="project" value="UniProtKB-KW"/>
</dbReference>
<evidence type="ECO:0000256" key="12">
    <source>
        <dbReference type="ARBA" id="ARBA00037975"/>
    </source>
</evidence>
<keyword evidence="11 13" id="KW-0472">Membrane</keyword>
<evidence type="ECO:0000256" key="5">
    <source>
        <dbReference type="ARBA" id="ARBA00022617"/>
    </source>
</evidence>
<proteinExistence type="inferred from homology"/>
<evidence type="ECO:0000256" key="10">
    <source>
        <dbReference type="ARBA" id="ARBA00023004"/>
    </source>
</evidence>
<dbReference type="InterPro" id="IPR016174">
    <property type="entry name" value="Di-haem_cyt_TM"/>
</dbReference>
<feature type="domain" description="Lipid/polyisoprenoid-binding YceI-like" evidence="14">
    <location>
        <begin position="257"/>
        <end position="414"/>
    </location>
</feature>
<comment type="subcellular location">
    <subcellularLocation>
        <location evidence="2">Cell membrane</location>
        <topology evidence="2">Multi-pass membrane protein</topology>
    </subcellularLocation>
</comment>
<dbReference type="GO" id="GO:0022904">
    <property type="term" value="P:respiratory electron transport chain"/>
    <property type="evidence" value="ECO:0007669"/>
    <property type="project" value="InterPro"/>
</dbReference>
<dbReference type="InterPro" id="IPR011577">
    <property type="entry name" value="Cyt_b561_bac/Ni-Hgenase"/>
</dbReference>
<evidence type="ECO:0000313" key="15">
    <source>
        <dbReference type="EMBL" id="NIJ17418.1"/>
    </source>
</evidence>
<gene>
    <name evidence="15" type="ORF">FHS54_002407</name>
</gene>
<dbReference type="GO" id="GO:0020037">
    <property type="term" value="F:heme binding"/>
    <property type="evidence" value="ECO:0007669"/>
    <property type="project" value="TreeGrafter"/>
</dbReference>
<dbReference type="Proteomes" id="UP000576821">
    <property type="component" value="Unassembled WGS sequence"/>
</dbReference>
<dbReference type="Pfam" id="PF01292">
    <property type="entry name" value="Ni_hydr_CYTB"/>
    <property type="match status" value="1"/>
</dbReference>
<evidence type="ECO:0000256" key="2">
    <source>
        <dbReference type="ARBA" id="ARBA00004651"/>
    </source>
</evidence>
<organism evidence="15 16">
    <name type="scientific">Sphingobium vermicomposti</name>
    <dbReference type="NCBI Taxonomy" id="529005"/>
    <lineage>
        <taxon>Bacteria</taxon>
        <taxon>Pseudomonadati</taxon>
        <taxon>Pseudomonadota</taxon>
        <taxon>Alphaproteobacteria</taxon>
        <taxon>Sphingomonadales</taxon>
        <taxon>Sphingomonadaceae</taxon>
        <taxon>Sphingobium</taxon>
    </lineage>
</organism>
<comment type="cofactor">
    <cofactor evidence="1">
        <name>heme b</name>
        <dbReference type="ChEBI" id="CHEBI:60344"/>
    </cofactor>
</comment>
<comment type="similarity">
    <text evidence="12">Belongs to the cytochrome b561 family.</text>
</comment>
<evidence type="ECO:0000256" key="7">
    <source>
        <dbReference type="ARBA" id="ARBA00022723"/>
    </source>
</evidence>
<keyword evidence="9 13" id="KW-1133">Transmembrane helix</keyword>
<feature type="transmembrane region" description="Helical" evidence="13">
    <location>
        <begin position="86"/>
        <end position="106"/>
    </location>
</feature>
<feature type="transmembrane region" description="Helical" evidence="13">
    <location>
        <begin position="46"/>
        <end position="65"/>
    </location>
</feature>
<evidence type="ECO:0000256" key="13">
    <source>
        <dbReference type="SAM" id="Phobius"/>
    </source>
</evidence>
<evidence type="ECO:0000259" key="14">
    <source>
        <dbReference type="SMART" id="SM00867"/>
    </source>
</evidence>
<reference evidence="15 16" key="1">
    <citation type="submission" date="2020-03" db="EMBL/GenBank/DDBJ databases">
        <title>Genomic Encyclopedia of Type Strains, Phase IV (KMG-IV): sequencing the most valuable type-strain genomes for metagenomic binning, comparative biology and taxonomic classification.</title>
        <authorList>
            <person name="Goeker M."/>
        </authorList>
    </citation>
    <scope>NUCLEOTIDE SEQUENCE [LARGE SCALE GENOMIC DNA]</scope>
    <source>
        <strain evidence="15 16">DSM 21299</strain>
    </source>
</reference>
<evidence type="ECO:0000313" key="16">
    <source>
        <dbReference type="Proteomes" id="UP000576821"/>
    </source>
</evidence>
<sequence length="418" mass="44086">MAGDSMRRYSLIAIFLHWTIAALLAFQISVGWALEDLGARGFSLYQLHKSVGVSILVLTLVRLAVRFGKPRPDPVERGWQGALASAVHGGLYLFMLGAPLTGWALVSTARVKVPTLLFGVIPLPHLPLPADAHQWAEGGHALLAWLGIALFLLHVAGAIRHHMMLRDGLIWRMMPARSPVLLVALPGLMLLGLLLGKAILPEPVSKPARPQNAAPAIESEIAPPAPIDASVANAAEATVAPDNATAQVEETIAPPSAWTVQPGGRIGFSVDNSGETISGGFSRWTAKIVMDPDHPESAIIRVEIDLASASVGDAYQDGMLAGDEFFDVAAHPKAVFTAKGAEKTGRNSYRAAGTLSLKGMSRAQAIRFTLSGAGNSRKVTGSANIARLPFGVGNGESSAGLAPRVAVTFQFDARAERP</sequence>
<keyword evidence="10" id="KW-0408">Iron</keyword>
<keyword evidence="8" id="KW-0249">Electron transport</keyword>
<evidence type="ECO:0000256" key="6">
    <source>
        <dbReference type="ARBA" id="ARBA00022692"/>
    </source>
</evidence>
<keyword evidence="16" id="KW-1185">Reference proteome</keyword>
<dbReference type="InterPro" id="IPR007372">
    <property type="entry name" value="Lipid/polyisoprenoid-bd_YceI"/>
</dbReference>
<name>A0A846M8A5_9SPHN</name>
<dbReference type="EMBL" id="JAASQR010000003">
    <property type="protein sequence ID" value="NIJ17418.1"/>
    <property type="molecule type" value="Genomic_DNA"/>
</dbReference>
<keyword evidence="4" id="KW-1003">Cell membrane</keyword>
<dbReference type="Pfam" id="PF04264">
    <property type="entry name" value="YceI"/>
    <property type="match status" value="1"/>
</dbReference>
<evidence type="ECO:0000256" key="11">
    <source>
        <dbReference type="ARBA" id="ARBA00023136"/>
    </source>
</evidence>
<feature type="transmembrane region" description="Helical" evidence="13">
    <location>
        <begin position="180"/>
        <end position="200"/>
    </location>
</feature>
<dbReference type="SMART" id="SM00867">
    <property type="entry name" value="YceI"/>
    <property type="match status" value="1"/>
</dbReference>
<keyword evidence="3" id="KW-0813">Transport</keyword>
<keyword evidence="6 13" id="KW-0812">Transmembrane</keyword>
<dbReference type="GO" id="GO:0005886">
    <property type="term" value="C:plasma membrane"/>
    <property type="evidence" value="ECO:0007669"/>
    <property type="project" value="UniProtKB-SubCell"/>
</dbReference>
<comment type="caution">
    <text evidence="15">The sequence shown here is derived from an EMBL/GenBank/DDBJ whole genome shotgun (WGS) entry which is preliminary data.</text>
</comment>
<dbReference type="SUPFAM" id="SSF81342">
    <property type="entry name" value="Transmembrane di-heme cytochromes"/>
    <property type="match status" value="1"/>
</dbReference>
<dbReference type="AlphaFoldDB" id="A0A846M8A5"/>
<evidence type="ECO:0000256" key="1">
    <source>
        <dbReference type="ARBA" id="ARBA00001970"/>
    </source>
</evidence>
<evidence type="ECO:0000256" key="3">
    <source>
        <dbReference type="ARBA" id="ARBA00022448"/>
    </source>
</evidence>
<dbReference type="PANTHER" id="PTHR30529:SF1">
    <property type="entry name" value="CYTOCHROME B561 HOMOLOG 2"/>
    <property type="match status" value="1"/>
</dbReference>
<dbReference type="InterPro" id="IPR036761">
    <property type="entry name" value="TTHA0802/YceI-like_sf"/>
</dbReference>
<keyword evidence="5" id="KW-0349">Heme</keyword>
<dbReference type="PANTHER" id="PTHR30529">
    <property type="entry name" value="CYTOCHROME B561"/>
    <property type="match status" value="1"/>
</dbReference>
<evidence type="ECO:0000256" key="8">
    <source>
        <dbReference type="ARBA" id="ARBA00022982"/>
    </source>
</evidence>
<evidence type="ECO:0000256" key="9">
    <source>
        <dbReference type="ARBA" id="ARBA00022989"/>
    </source>
</evidence>
<feature type="transmembrane region" description="Helical" evidence="13">
    <location>
        <begin position="142"/>
        <end position="159"/>
    </location>
</feature>
<accession>A0A846M8A5</accession>
<keyword evidence="7" id="KW-0479">Metal-binding</keyword>
<dbReference type="InterPro" id="IPR052168">
    <property type="entry name" value="Cytochrome_b561_oxidase"/>
</dbReference>
<feature type="transmembrane region" description="Helical" evidence="13">
    <location>
        <begin position="12"/>
        <end position="34"/>
    </location>
</feature>
<dbReference type="GO" id="GO:0009055">
    <property type="term" value="F:electron transfer activity"/>
    <property type="evidence" value="ECO:0007669"/>
    <property type="project" value="InterPro"/>
</dbReference>
<dbReference type="SUPFAM" id="SSF101874">
    <property type="entry name" value="YceI-like"/>
    <property type="match status" value="1"/>
</dbReference>
<dbReference type="Gene3D" id="2.40.128.110">
    <property type="entry name" value="Lipid/polyisoprenoid-binding, YceI-like"/>
    <property type="match status" value="1"/>
</dbReference>
<protein>
    <submittedName>
        <fullName evidence="15">Cytochrome b561/polyisoprenoid-binding protein YceI</fullName>
    </submittedName>
</protein>
<evidence type="ECO:0000256" key="4">
    <source>
        <dbReference type="ARBA" id="ARBA00022475"/>
    </source>
</evidence>